<keyword evidence="3" id="KW-1185">Reference proteome</keyword>
<gene>
    <name evidence="2" type="ORF">FXF68_09750</name>
</gene>
<organism evidence="2 3">
    <name type="scientific">Actinomadura decatromicini</name>
    <dbReference type="NCBI Taxonomy" id="2604572"/>
    <lineage>
        <taxon>Bacteria</taxon>
        <taxon>Bacillati</taxon>
        <taxon>Actinomycetota</taxon>
        <taxon>Actinomycetes</taxon>
        <taxon>Streptosporangiales</taxon>
        <taxon>Thermomonosporaceae</taxon>
        <taxon>Actinomadura</taxon>
    </lineage>
</organism>
<dbReference type="EMBL" id="VSRQ01000002">
    <property type="protein sequence ID" value="TYK50754.1"/>
    <property type="molecule type" value="Genomic_DNA"/>
</dbReference>
<keyword evidence="1" id="KW-1133">Transmembrane helix</keyword>
<evidence type="ECO:0000313" key="3">
    <source>
        <dbReference type="Proteomes" id="UP000323505"/>
    </source>
</evidence>
<comment type="caution">
    <text evidence="2">The sequence shown here is derived from an EMBL/GenBank/DDBJ whole genome shotgun (WGS) entry which is preliminary data.</text>
</comment>
<keyword evidence="1" id="KW-0812">Transmembrane</keyword>
<sequence>MIREGTFALRPGRRPSHYAVVLTAVLGANLLLGYIGIYPIGITWYVLKNTVVADLGYGHRDPTFDEGLLLPFTYAGLFLIAFAAISGIANYFLVRIWPFGGKWLWPIAAALLVLPGLLVIADPRLGWR</sequence>
<name>A0A5D3FRP6_9ACTN</name>
<evidence type="ECO:0000256" key="1">
    <source>
        <dbReference type="SAM" id="Phobius"/>
    </source>
</evidence>
<reference evidence="2 3" key="1">
    <citation type="submission" date="2019-08" db="EMBL/GenBank/DDBJ databases">
        <title>Actinomadura sp. nov. CYP1-5 isolated from mountain soil.</title>
        <authorList>
            <person name="Songsumanus A."/>
            <person name="Kuncharoen N."/>
            <person name="Kudo T."/>
            <person name="Yuki M."/>
            <person name="Igarashi Y."/>
            <person name="Tanasupawat S."/>
        </authorList>
    </citation>
    <scope>NUCLEOTIDE SEQUENCE [LARGE SCALE GENOMIC DNA]</scope>
    <source>
        <strain evidence="2 3">CYP1-5</strain>
    </source>
</reference>
<feature type="transmembrane region" description="Helical" evidence="1">
    <location>
        <begin position="67"/>
        <end position="91"/>
    </location>
</feature>
<protein>
    <submittedName>
        <fullName evidence="2">Uncharacterized protein</fullName>
    </submittedName>
</protein>
<evidence type="ECO:0000313" key="2">
    <source>
        <dbReference type="EMBL" id="TYK50754.1"/>
    </source>
</evidence>
<dbReference type="Proteomes" id="UP000323505">
    <property type="component" value="Unassembled WGS sequence"/>
</dbReference>
<dbReference type="AlphaFoldDB" id="A0A5D3FRP6"/>
<feature type="transmembrane region" description="Helical" evidence="1">
    <location>
        <begin position="103"/>
        <end position="121"/>
    </location>
</feature>
<proteinExistence type="predicted"/>
<accession>A0A5D3FRP6</accession>
<dbReference type="RefSeq" id="WP_148758600.1">
    <property type="nucleotide sequence ID" value="NZ_VSRQ01000002.1"/>
</dbReference>
<feature type="transmembrane region" description="Helical" evidence="1">
    <location>
        <begin position="20"/>
        <end position="47"/>
    </location>
</feature>
<keyword evidence="1" id="KW-0472">Membrane</keyword>